<reference evidence="3 4" key="1">
    <citation type="journal article" date="2012" name="Genome Biol.">
        <title>Sequencing three crocodilian genomes to illuminate the evolution of archosaurs and amniotes.</title>
        <authorList>
            <person name="St John J.A."/>
            <person name="Braun E.L."/>
            <person name="Isberg S.R."/>
            <person name="Miles L.G."/>
            <person name="Chong A.Y."/>
            <person name="Gongora J."/>
            <person name="Dalzell P."/>
            <person name="Moran C."/>
            <person name="Bed'hom B."/>
            <person name="Abzhanov A."/>
            <person name="Burgess S.C."/>
            <person name="Cooksey A.M."/>
            <person name="Castoe T.A."/>
            <person name="Crawford N.G."/>
            <person name="Densmore L.D."/>
            <person name="Drew J.C."/>
            <person name="Edwards S.V."/>
            <person name="Faircloth B.C."/>
            <person name="Fujita M.K."/>
            <person name="Greenwold M.J."/>
            <person name="Hoffmann F.G."/>
            <person name="Howard J.M."/>
            <person name="Iguchi T."/>
            <person name="Janes D.E."/>
            <person name="Khan S.Y."/>
            <person name="Kohno S."/>
            <person name="de Koning A.J."/>
            <person name="Lance S.L."/>
            <person name="McCarthy F.M."/>
            <person name="McCormack J.E."/>
            <person name="Merchant M.E."/>
            <person name="Peterson D.G."/>
            <person name="Pollock D.D."/>
            <person name="Pourmand N."/>
            <person name="Raney B.J."/>
            <person name="Roessler K.A."/>
            <person name="Sanford J.R."/>
            <person name="Sawyer R.H."/>
            <person name="Schmidt C.J."/>
            <person name="Triplett E.W."/>
            <person name="Tuberville T.D."/>
            <person name="Venegas-Anaya M."/>
            <person name="Howard J.T."/>
            <person name="Jarvis E.D."/>
            <person name="Guillette L.J.Jr."/>
            <person name="Glenn T.C."/>
            <person name="Green R.E."/>
            <person name="Ray D.A."/>
        </authorList>
    </citation>
    <scope>NUCLEOTIDE SEQUENCE [LARGE SCALE GENOMIC DNA]</scope>
    <source>
        <strain evidence="3">KSC_2009_1</strain>
    </source>
</reference>
<keyword evidence="4" id="KW-1185">Reference proteome</keyword>
<feature type="region of interest" description="Disordered" evidence="1">
    <location>
        <begin position="1"/>
        <end position="87"/>
    </location>
</feature>
<keyword evidence="3" id="KW-0378">Hydrolase</keyword>
<evidence type="ECO:0000313" key="3">
    <source>
        <dbReference type="EMBL" id="KYO35488.1"/>
    </source>
</evidence>
<dbReference type="GO" id="GO:0017171">
    <property type="term" value="F:serine hydrolase activity"/>
    <property type="evidence" value="ECO:0007669"/>
    <property type="project" value="TreeGrafter"/>
</dbReference>
<dbReference type="PANTHER" id="PTHR46331:SF2">
    <property type="entry name" value="VALACYCLOVIR HYDROLASE"/>
    <property type="match status" value="1"/>
</dbReference>
<feature type="domain" description="AB hydrolase-1" evidence="2">
    <location>
        <begin position="168"/>
        <end position="296"/>
    </location>
</feature>
<dbReference type="STRING" id="8496.A0A151NFC0"/>
<evidence type="ECO:0000259" key="2">
    <source>
        <dbReference type="Pfam" id="PF00561"/>
    </source>
</evidence>
<name>A0A151NFC0_ALLMI</name>
<dbReference type="InterPro" id="IPR000073">
    <property type="entry name" value="AB_hydrolase_1"/>
</dbReference>
<dbReference type="Pfam" id="PF00561">
    <property type="entry name" value="Abhydrolase_1"/>
    <property type="match status" value="1"/>
</dbReference>
<protein>
    <submittedName>
        <fullName evidence="3">Valacyclovir hydrolase</fullName>
    </submittedName>
</protein>
<proteinExistence type="predicted"/>
<organism evidence="3 4">
    <name type="scientific">Alligator mississippiensis</name>
    <name type="common">American alligator</name>
    <dbReference type="NCBI Taxonomy" id="8496"/>
    <lineage>
        <taxon>Eukaryota</taxon>
        <taxon>Metazoa</taxon>
        <taxon>Chordata</taxon>
        <taxon>Craniata</taxon>
        <taxon>Vertebrata</taxon>
        <taxon>Euteleostomi</taxon>
        <taxon>Archelosauria</taxon>
        <taxon>Archosauria</taxon>
        <taxon>Crocodylia</taxon>
        <taxon>Alligatoridae</taxon>
        <taxon>Alligatorinae</taxon>
        <taxon>Alligator</taxon>
    </lineage>
</organism>
<dbReference type="Proteomes" id="UP000050525">
    <property type="component" value="Unassembled WGS sequence"/>
</dbReference>
<sequence>MAPERRGLLRKAAKDTAVAPQERRAERQSGDVSCRAGEHQPQMRGEEAECLPEDPDRWNEEPKPQEWRDTGELHQGKQSPRDAQEQSCSYAREHKYCGGEWQQGTAGTLGQHNKEAQEATEPCVAVASTTGWEARISPTKGSTSVTSAKIQVNGVHLHYQQTGQGDLAVLLLPGMLGCGETDFGPQLKSLNKQLFTIIAWDPRGYGHSIPPARDFPPDFFERDAKDAVDLMQALKFKKFSMLGWSDGGITALIAAAKYPSLIHKLVVWGANSSVTKEDIKLYNAIRDVSKWSEKVRKPMEEMYGHDYFARTCEAWVNGISQFAEKSGNICEHLLPHIVCPTFIIHGAKDPLVPPFHPEYLHKNIRGARLLVIPEGKHNLHLRFAEEFNTEVEKFLAEA</sequence>
<dbReference type="InterPro" id="IPR029058">
    <property type="entry name" value="AB_hydrolase_fold"/>
</dbReference>
<dbReference type="EMBL" id="AKHW03003201">
    <property type="protein sequence ID" value="KYO35488.1"/>
    <property type="molecule type" value="Genomic_DNA"/>
</dbReference>
<dbReference type="SUPFAM" id="SSF53474">
    <property type="entry name" value="alpha/beta-Hydrolases"/>
    <property type="match status" value="1"/>
</dbReference>
<dbReference type="AlphaFoldDB" id="A0A151NFC0"/>
<accession>A0A151NFC0</accession>
<dbReference type="eggNOG" id="KOG2984">
    <property type="taxonomic scope" value="Eukaryota"/>
</dbReference>
<feature type="compositionally biased region" description="Basic and acidic residues" evidence="1">
    <location>
        <begin position="54"/>
        <end position="84"/>
    </location>
</feature>
<evidence type="ECO:0000313" key="4">
    <source>
        <dbReference type="Proteomes" id="UP000050525"/>
    </source>
</evidence>
<dbReference type="Gene3D" id="3.40.50.1820">
    <property type="entry name" value="alpha/beta hydrolase"/>
    <property type="match status" value="1"/>
</dbReference>
<gene>
    <name evidence="3" type="primary">BPHL</name>
    <name evidence="3" type="ORF">Y1Q_0008054</name>
</gene>
<evidence type="ECO:0000256" key="1">
    <source>
        <dbReference type="SAM" id="MobiDB-lite"/>
    </source>
</evidence>
<dbReference type="PANTHER" id="PTHR46331">
    <property type="entry name" value="VALACYCLOVIR HYDROLASE"/>
    <property type="match status" value="1"/>
</dbReference>
<comment type="caution">
    <text evidence="3">The sequence shown here is derived from an EMBL/GenBank/DDBJ whole genome shotgun (WGS) entry which is preliminary data.</text>
</comment>